<feature type="domain" description="Reverse transcriptase" evidence="2">
    <location>
        <begin position="519"/>
        <end position="803"/>
    </location>
</feature>
<keyword evidence="1" id="KW-1133">Transmembrane helix</keyword>
<sequence length="998" mass="114323">MHYRDLSIELNMEIETEISEPGDTPLECQDINELNNFFSASNFSVMTINIRSIQANWDELVCYLDQMTDKPKVIVLTEIWYSPHCNYATAYRLPAYNLCVSTTTINKACGVIVYTAKDINIDVQEEWEVIGASVISTKFTLDSHDFMLVCMYRSHVATISEFNNDLKLKLQTSSHNGITIITGDINLNIMETNENVEIAEYYDFLHELGYISWINVPTRGNNCLDHIMVKAPRNTFTRSKSAILKISITDHFPIAFAIEAPSGHTNNTAKNPTVKKLDVNKFKEIMKLVDWSPVYMIYDINQAFDTFLCILHNCIEICTTYVKPKNHKHRKLKPWITSAIVNSINHRDELAKRLKINPGNNTLREYYIKYRNKLKALLIKTKNDFFENQLALSDSISKVWKTINSALGRMGDEPIAIKKLIYKGDEISDPEVIANKLNEYFTSIGEKLNSEFSNYNPERDLPNTVQTKMSFRGTTEEEVFKTITSIKGGTGPGWDGISSNLIKNNALYLTSPLTHMINLSLLKGQFPDALKIAVVRPLHKKGTKTSANNYRPISLLSNFAKIYEKIVKTQLTWYLDTNNLLATSQYGFRKNLSTQDAVADVATKLSNGINESNKMIGIFIDLTKAFDSIETSRLILKLDRIGLDNVAVRWFTSYLTNRKQYVQFQDTKSSMEPITYGIPQGSVLGPILFLIYIDDLFSLNISGSFVAFADDIAIIVEEKTWELAHTSADIAMNKVTKWMTLNSLTISLTKTKYITFSINKIGQPTVSNLIVHCENCNPEPLTCTGTCTKLEKVETIKYLGLTLDQHLKWKEHVNGLVLKIRKSFHFFILLRNWLSMRNLRMVYYAYVYSILIYAIIIWGGAYASNFRSLDIVINSVLRIASKSNRRTPLVNLYTNFDVLSPRMTYIYRLAIFVHKSWDSLRKTVNARPTRGNVSRFLAVDLPKNDFYNRQLPWLAPSVFEYLPIPIKTSNPHSLFKKNLYQYLMNHTNANMIRQKFKF</sequence>
<dbReference type="Gene3D" id="3.60.10.10">
    <property type="entry name" value="Endonuclease/exonuclease/phosphatase"/>
    <property type="match status" value="1"/>
</dbReference>
<dbReference type="SUPFAM" id="SSF56219">
    <property type="entry name" value="DNase I-like"/>
    <property type="match status" value="1"/>
</dbReference>
<dbReference type="Pfam" id="PF00078">
    <property type="entry name" value="RVT_1"/>
    <property type="match status" value="1"/>
</dbReference>
<dbReference type="InterPro" id="IPR036691">
    <property type="entry name" value="Endo/exonu/phosph_ase_sf"/>
</dbReference>
<dbReference type="InterPro" id="IPR000477">
    <property type="entry name" value="RT_dom"/>
</dbReference>
<dbReference type="AlphaFoldDB" id="A0A146L3X4"/>
<proteinExistence type="predicted"/>
<organism evidence="3">
    <name type="scientific">Lygus hesperus</name>
    <name type="common">Western plant bug</name>
    <dbReference type="NCBI Taxonomy" id="30085"/>
    <lineage>
        <taxon>Eukaryota</taxon>
        <taxon>Metazoa</taxon>
        <taxon>Ecdysozoa</taxon>
        <taxon>Arthropoda</taxon>
        <taxon>Hexapoda</taxon>
        <taxon>Insecta</taxon>
        <taxon>Pterygota</taxon>
        <taxon>Neoptera</taxon>
        <taxon>Paraneoptera</taxon>
        <taxon>Hemiptera</taxon>
        <taxon>Heteroptera</taxon>
        <taxon>Panheteroptera</taxon>
        <taxon>Cimicomorpha</taxon>
        <taxon>Miridae</taxon>
        <taxon>Mirini</taxon>
        <taxon>Lygus</taxon>
    </lineage>
</organism>
<keyword evidence="1" id="KW-0812">Transmembrane</keyword>
<dbReference type="GO" id="GO:0003964">
    <property type="term" value="F:RNA-directed DNA polymerase activity"/>
    <property type="evidence" value="ECO:0007669"/>
    <property type="project" value="UniProtKB-KW"/>
</dbReference>
<evidence type="ECO:0000313" key="3">
    <source>
        <dbReference type="EMBL" id="JAQ03153.1"/>
    </source>
</evidence>
<name>A0A146L3X4_LYGHE</name>
<reference evidence="3" key="1">
    <citation type="journal article" date="2016" name="Gigascience">
        <title>De novo construction of an expanded transcriptome assembly for the western tarnished plant bug, Lygus hesperus.</title>
        <authorList>
            <person name="Tassone E.E."/>
            <person name="Geib S.M."/>
            <person name="Hall B."/>
            <person name="Fabrick J.A."/>
            <person name="Brent C.S."/>
            <person name="Hull J.J."/>
        </authorList>
    </citation>
    <scope>NUCLEOTIDE SEQUENCE</scope>
</reference>
<accession>A0A146L3X4</accession>
<protein>
    <submittedName>
        <fullName evidence="3">Putative RNA-directed DNA polymerase from transposon BS</fullName>
    </submittedName>
</protein>
<dbReference type="PROSITE" id="PS50878">
    <property type="entry name" value="RT_POL"/>
    <property type="match status" value="1"/>
</dbReference>
<dbReference type="PANTHER" id="PTHR47510:SF3">
    <property type="entry name" value="ENDO_EXONUCLEASE_PHOSPHATASE DOMAIN-CONTAINING PROTEIN"/>
    <property type="match status" value="1"/>
</dbReference>
<keyword evidence="3" id="KW-0808">Transferase</keyword>
<dbReference type="CDD" id="cd01650">
    <property type="entry name" value="RT_nLTR_like"/>
    <property type="match status" value="1"/>
</dbReference>
<feature type="transmembrane region" description="Helical" evidence="1">
    <location>
        <begin position="841"/>
        <end position="863"/>
    </location>
</feature>
<dbReference type="SUPFAM" id="SSF56672">
    <property type="entry name" value="DNA/RNA polymerases"/>
    <property type="match status" value="1"/>
</dbReference>
<keyword evidence="3" id="KW-0695">RNA-directed DNA polymerase</keyword>
<dbReference type="PANTHER" id="PTHR47510">
    <property type="entry name" value="REVERSE TRANSCRIPTASE DOMAIN-CONTAINING PROTEIN"/>
    <property type="match status" value="1"/>
</dbReference>
<gene>
    <name evidence="3" type="primary">RTase_161</name>
    <name evidence="3" type="ORF">g.90079</name>
</gene>
<keyword evidence="1" id="KW-0472">Membrane</keyword>
<dbReference type="InterPro" id="IPR043502">
    <property type="entry name" value="DNA/RNA_pol_sf"/>
</dbReference>
<evidence type="ECO:0000256" key="1">
    <source>
        <dbReference type="SAM" id="Phobius"/>
    </source>
</evidence>
<evidence type="ECO:0000259" key="2">
    <source>
        <dbReference type="PROSITE" id="PS50878"/>
    </source>
</evidence>
<keyword evidence="3" id="KW-0548">Nucleotidyltransferase</keyword>
<dbReference type="EMBL" id="GDHC01015476">
    <property type="protein sequence ID" value="JAQ03153.1"/>
    <property type="molecule type" value="Transcribed_RNA"/>
</dbReference>